<dbReference type="SUPFAM" id="SSF52467">
    <property type="entry name" value="DHS-like NAD/FAD-binding domain"/>
    <property type="match status" value="1"/>
</dbReference>
<comment type="similarity">
    <text evidence="1">Belongs to the deoxyhypusine synthase family.</text>
</comment>
<accession>A0A081BTK8</accession>
<dbReference type="PANTHER" id="PTHR11703">
    <property type="entry name" value="DEOXYHYPUSINE SYNTHASE"/>
    <property type="match status" value="1"/>
</dbReference>
<keyword evidence="2" id="KW-0520">NAD</keyword>
<dbReference type="GO" id="GO:0034038">
    <property type="term" value="F:deoxyhypusine synthase activity"/>
    <property type="evidence" value="ECO:0007669"/>
    <property type="project" value="TreeGrafter"/>
</dbReference>
<organism evidence="3 4">
    <name type="scientific">Candidatus Moduliflexus flocculans</name>
    <dbReference type="NCBI Taxonomy" id="1499966"/>
    <lineage>
        <taxon>Bacteria</taxon>
        <taxon>Candidatus Moduliflexota</taxon>
        <taxon>Candidatus Moduliflexia</taxon>
        <taxon>Candidatus Moduliflexales</taxon>
        <taxon>Candidatus Moduliflexaceae</taxon>
    </lineage>
</organism>
<evidence type="ECO:0000256" key="1">
    <source>
        <dbReference type="ARBA" id="ARBA00009892"/>
    </source>
</evidence>
<name>A0A081BTK8_9BACT</name>
<keyword evidence="4" id="KW-1185">Reference proteome</keyword>
<proteinExistence type="inferred from homology"/>
<dbReference type="EMBL" id="DF820462">
    <property type="protein sequence ID" value="GAK54739.1"/>
    <property type="molecule type" value="Genomic_DNA"/>
</dbReference>
<dbReference type="AlphaFoldDB" id="A0A081BTK8"/>
<dbReference type="InterPro" id="IPR036982">
    <property type="entry name" value="Deoxyhypusine_synthase_sf"/>
</dbReference>
<reference evidence="3 4" key="1">
    <citation type="journal article" date="2015" name="PeerJ">
        <title>First genomic representation of candidate bacterial phylum KSB3 points to enhanced environmental sensing as a trigger of wastewater bulking.</title>
        <authorList>
            <person name="Sekiguchi Y."/>
            <person name="Ohashi A."/>
            <person name="Parks D.H."/>
            <person name="Yamauchi T."/>
            <person name="Tyson G.W."/>
            <person name="Hugenholtz P."/>
        </authorList>
    </citation>
    <scope>NUCLEOTIDE SEQUENCE [LARGE SCALE GENOMIC DNA]</scope>
</reference>
<dbReference type="PANTHER" id="PTHR11703:SF0">
    <property type="entry name" value="DEOXYHYPUSINE SYNTHASE"/>
    <property type="match status" value="1"/>
</dbReference>
<dbReference type="Proteomes" id="UP000030700">
    <property type="component" value="Unassembled WGS sequence"/>
</dbReference>
<evidence type="ECO:0000256" key="2">
    <source>
        <dbReference type="ARBA" id="ARBA00023027"/>
    </source>
</evidence>
<evidence type="ECO:0000313" key="4">
    <source>
        <dbReference type="Proteomes" id="UP000030700"/>
    </source>
</evidence>
<dbReference type="HOGENOM" id="CLU_057081_0_0_0"/>
<protein>
    <submittedName>
        <fullName evidence="3">Deoxyhypusine synthase</fullName>
    </submittedName>
</protein>
<evidence type="ECO:0000313" key="3">
    <source>
        <dbReference type="EMBL" id="GAK54739.1"/>
    </source>
</evidence>
<dbReference type="Gene3D" id="3.40.910.10">
    <property type="entry name" value="Deoxyhypusine synthase"/>
    <property type="match status" value="1"/>
</dbReference>
<dbReference type="Pfam" id="PF01916">
    <property type="entry name" value="DS"/>
    <property type="match status" value="1"/>
</dbReference>
<gene>
    <name evidence="3" type="ORF">U14_06027</name>
</gene>
<dbReference type="STRING" id="1499966.U14_06027"/>
<sequence length="356" mass="40149">MSEQRTMCKRPTEAMNGGRMNFSTCEFIFRNYHNFNARVVRESLIAYWRHIANGGKMFWAIAGAMSSAQLGITLAPAIRTGLIHGLSVTGANLEESLFRLVAHDSYRDFPDYRYFSKDDDTNILNAHMRRVTDTSIPEDEAFRAVEKIIVPLWKSASQEGRRHFWHEYFYQLVRNLGAELYKGSPDDCWLLAAAEMNLPIVVPGYEDSTFGNIFASYVKTGECYASIVKSGIEYLVAFYDQYRELAKGIGVGFFQIGGGIAGDFPICVVPSIKYDLREEVAPWAYFCQISDSTTSYGSYSGATPNEKITWDKLTKDTPMFVIESDATIVVPLILEALLECRQSPEEANVLFTTFAK</sequence>
<dbReference type="InterPro" id="IPR029035">
    <property type="entry name" value="DHS-like_NAD/FAD-binding_dom"/>
</dbReference>
<dbReference type="GO" id="GO:0005737">
    <property type="term" value="C:cytoplasm"/>
    <property type="evidence" value="ECO:0007669"/>
    <property type="project" value="TreeGrafter"/>
</dbReference>
<dbReference type="InterPro" id="IPR002773">
    <property type="entry name" value="Deoxyhypusine_synthase"/>
</dbReference>